<dbReference type="InterPro" id="IPR035919">
    <property type="entry name" value="EAL_sf"/>
</dbReference>
<dbReference type="Pfam" id="PF05228">
    <property type="entry name" value="CHASE4"/>
    <property type="match status" value="1"/>
</dbReference>
<accession>A0A549TAV7</accession>
<dbReference type="EMBL" id="VJMG01000025">
    <property type="protein sequence ID" value="TRL39019.1"/>
    <property type="molecule type" value="Genomic_DNA"/>
</dbReference>
<reference evidence="4 5" key="1">
    <citation type="submission" date="2019-07" db="EMBL/GenBank/DDBJ databases">
        <title>Ln-dependent methylotrophs.</title>
        <authorList>
            <person name="Tani A."/>
        </authorList>
    </citation>
    <scope>NUCLEOTIDE SEQUENCE [LARGE SCALE GENOMIC DNA]</scope>
    <source>
        <strain evidence="4 5">SM12</strain>
    </source>
</reference>
<dbReference type="Pfam" id="PF00990">
    <property type="entry name" value="GGDEF"/>
    <property type="match status" value="1"/>
</dbReference>
<evidence type="ECO:0000313" key="4">
    <source>
        <dbReference type="EMBL" id="TRL39019.1"/>
    </source>
</evidence>
<dbReference type="InterPro" id="IPR052155">
    <property type="entry name" value="Biofilm_reg_signaling"/>
</dbReference>
<dbReference type="SUPFAM" id="SSF141868">
    <property type="entry name" value="EAL domain-like"/>
    <property type="match status" value="1"/>
</dbReference>
<dbReference type="Pfam" id="PF00563">
    <property type="entry name" value="EAL"/>
    <property type="match status" value="1"/>
</dbReference>
<dbReference type="InterPro" id="IPR000160">
    <property type="entry name" value="GGDEF_dom"/>
</dbReference>
<dbReference type="PANTHER" id="PTHR44757:SF2">
    <property type="entry name" value="BIOFILM ARCHITECTURE MAINTENANCE PROTEIN MBAA"/>
    <property type="match status" value="1"/>
</dbReference>
<evidence type="ECO:0000256" key="1">
    <source>
        <dbReference type="SAM" id="Phobius"/>
    </source>
</evidence>
<evidence type="ECO:0000259" key="3">
    <source>
        <dbReference type="PROSITE" id="PS50887"/>
    </source>
</evidence>
<name>A0A549TAV7_9HYPH</name>
<dbReference type="InterPro" id="IPR043128">
    <property type="entry name" value="Rev_trsase/Diguanyl_cyclase"/>
</dbReference>
<dbReference type="InterPro" id="IPR001633">
    <property type="entry name" value="EAL_dom"/>
</dbReference>
<keyword evidence="1" id="KW-1133">Transmembrane helix</keyword>
<feature type="transmembrane region" description="Helical" evidence="1">
    <location>
        <begin position="21"/>
        <end position="43"/>
    </location>
</feature>
<dbReference type="CDD" id="cd01949">
    <property type="entry name" value="GGDEF"/>
    <property type="match status" value="1"/>
</dbReference>
<dbReference type="PROSITE" id="PS50883">
    <property type="entry name" value="EAL"/>
    <property type="match status" value="1"/>
</dbReference>
<evidence type="ECO:0000259" key="2">
    <source>
        <dbReference type="PROSITE" id="PS50883"/>
    </source>
</evidence>
<dbReference type="SMART" id="SM00267">
    <property type="entry name" value="GGDEF"/>
    <property type="match status" value="1"/>
</dbReference>
<dbReference type="SMART" id="SM00052">
    <property type="entry name" value="EAL"/>
    <property type="match status" value="1"/>
</dbReference>
<dbReference type="Gene3D" id="3.20.20.450">
    <property type="entry name" value="EAL domain"/>
    <property type="match status" value="1"/>
</dbReference>
<dbReference type="InterPro" id="IPR007892">
    <property type="entry name" value="CHASE4"/>
</dbReference>
<feature type="domain" description="GGDEF" evidence="3">
    <location>
        <begin position="334"/>
        <end position="467"/>
    </location>
</feature>
<comment type="caution">
    <text evidence="4">The sequence shown here is derived from an EMBL/GenBank/DDBJ whole genome shotgun (WGS) entry which is preliminary data.</text>
</comment>
<dbReference type="InterPro" id="IPR029787">
    <property type="entry name" value="Nucleotide_cyclase"/>
</dbReference>
<organism evidence="4 5">
    <name type="scientific">Rhizobium straminoryzae</name>
    <dbReference type="NCBI Taxonomy" id="1387186"/>
    <lineage>
        <taxon>Bacteria</taxon>
        <taxon>Pseudomonadati</taxon>
        <taxon>Pseudomonadota</taxon>
        <taxon>Alphaproteobacteria</taxon>
        <taxon>Hyphomicrobiales</taxon>
        <taxon>Rhizobiaceae</taxon>
        <taxon>Rhizobium/Agrobacterium group</taxon>
        <taxon>Rhizobium</taxon>
    </lineage>
</organism>
<sequence length="733" mass="80304">MRFVPTNLKHSAAKVDRRSAVRSMLLIFAAVVIAVTGMVFTALDRVGQYANHLDEERSREAVSGAVRTFEDQLAATLHDYAAWDDAAERLYRQKDIDWVVRNFGNMTRKSELFDVAIIMDPSGRIITAHAEGEPISSGVEGYVTQDVWYLLNRIRNGEADFYPELSGFTQTGSGTAAFGVALVRMRSEERIVAGDERRYVLLMRHLKESTLQRLSSAYVLPGLRLEAPEEGKTHRLEITSPTGRGVAELAWMPRQPGDISLAQVRPLVWCAVAMVAIYFLLLFVSGSQALARLAADEAAAIRLSLTDRLSGLINRAGLFLRLSDMVETARQSGEDVALLYLDLDGFKEVNDAYGHATGDQLIRSVSAGLSVLVGKEAALARLGGDEFAIGFIGREAADSANILARRIQVFLGEPLSIGERVAIIGCSIGIAFSERGAASGEEILRRADMAMYRAKEEGRGRCCVYDPAMDAEREERNQLEIDLRRAIEQNEIMVAFQPVVDAQHLKLRGVEALARWTRAGHGPVRPDIFIPVAERSGLIDQLGLCVLRTACEALVRWPHLTLSVNISPGQFRDPSFVGRVADLLRDTGTEPSRVTLEMTETYFIQNPARARETLDRLKAIGVKIALDDFGAGFSSVGYLRQFGFDRMKIDRSLVSAADAGGRAVDMLQATVALARSLDIPVTAEGIESADQATALRIAGCDQLQGYLFGKPMPACEIDILNGEEPLARLSSMA</sequence>
<dbReference type="SUPFAM" id="SSF55073">
    <property type="entry name" value="Nucleotide cyclase"/>
    <property type="match status" value="1"/>
</dbReference>
<protein>
    <submittedName>
        <fullName evidence="4">EAL domain-containing protein</fullName>
    </submittedName>
</protein>
<dbReference type="CDD" id="cd01948">
    <property type="entry name" value="EAL"/>
    <property type="match status" value="1"/>
</dbReference>
<dbReference type="RefSeq" id="WP_143125201.1">
    <property type="nucleotide sequence ID" value="NZ_VJMG01000025.1"/>
</dbReference>
<proteinExistence type="predicted"/>
<dbReference type="AlphaFoldDB" id="A0A549TAV7"/>
<keyword evidence="1" id="KW-0472">Membrane</keyword>
<dbReference type="Gene3D" id="3.30.70.270">
    <property type="match status" value="1"/>
</dbReference>
<keyword evidence="1" id="KW-0812">Transmembrane</keyword>
<evidence type="ECO:0000313" key="5">
    <source>
        <dbReference type="Proteomes" id="UP000316801"/>
    </source>
</evidence>
<dbReference type="Proteomes" id="UP000316801">
    <property type="component" value="Unassembled WGS sequence"/>
</dbReference>
<dbReference type="NCBIfam" id="TIGR00254">
    <property type="entry name" value="GGDEF"/>
    <property type="match status" value="1"/>
</dbReference>
<dbReference type="PROSITE" id="PS50887">
    <property type="entry name" value="GGDEF"/>
    <property type="match status" value="1"/>
</dbReference>
<gene>
    <name evidence="4" type="ORF">FNA46_10755</name>
</gene>
<feature type="domain" description="EAL" evidence="2">
    <location>
        <begin position="476"/>
        <end position="725"/>
    </location>
</feature>
<dbReference type="PANTHER" id="PTHR44757">
    <property type="entry name" value="DIGUANYLATE CYCLASE DGCP"/>
    <property type="match status" value="1"/>
</dbReference>
<keyword evidence="5" id="KW-1185">Reference proteome</keyword>